<gene>
    <name evidence="1" type="ORF">PHACADRAFT_254506</name>
</gene>
<organism evidence="1 2">
    <name type="scientific">Phanerochaete carnosa (strain HHB-10118-sp)</name>
    <name type="common">White-rot fungus</name>
    <name type="synonym">Peniophora carnosa</name>
    <dbReference type="NCBI Taxonomy" id="650164"/>
    <lineage>
        <taxon>Eukaryota</taxon>
        <taxon>Fungi</taxon>
        <taxon>Dikarya</taxon>
        <taxon>Basidiomycota</taxon>
        <taxon>Agaricomycotina</taxon>
        <taxon>Agaricomycetes</taxon>
        <taxon>Polyporales</taxon>
        <taxon>Phanerochaetaceae</taxon>
        <taxon>Phanerochaete</taxon>
    </lineage>
</organism>
<dbReference type="HOGENOM" id="CLU_016205_0_0_1"/>
<dbReference type="EMBL" id="JH930471">
    <property type="protein sequence ID" value="EKM57025.1"/>
    <property type="molecule type" value="Genomic_DNA"/>
</dbReference>
<evidence type="ECO:0000313" key="2">
    <source>
        <dbReference type="Proteomes" id="UP000008370"/>
    </source>
</evidence>
<reference evidence="1 2" key="1">
    <citation type="journal article" date="2012" name="BMC Genomics">
        <title>Comparative genomics of the white-rot fungi, Phanerochaete carnosa and P. chrysosporium, to elucidate the genetic basis of the distinct wood types they colonize.</title>
        <authorList>
            <person name="Suzuki H."/>
            <person name="MacDonald J."/>
            <person name="Syed K."/>
            <person name="Salamov A."/>
            <person name="Hori C."/>
            <person name="Aerts A."/>
            <person name="Henrissat B."/>
            <person name="Wiebenga A."/>
            <person name="vanKuyk P.A."/>
            <person name="Barry K."/>
            <person name="Lindquist E."/>
            <person name="LaButti K."/>
            <person name="Lapidus A."/>
            <person name="Lucas S."/>
            <person name="Coutinho P."/>
            <person name="Gong Y."/>
            <person name="Samejima M."/>
            <person name="Mahadevan R."/>
            <person name="Abou-Zaid M."/>
            <person name="de Vries R.P."/>
            <person name="Igarashi K."/>
            <person name="Yadav J.S."/>
            <person name="Grigoriev I.V."/>
            <person name="Master E.R."/>
        </authorList>
    </citation>
    <scope>NUCLEOTIDE SEQUENCE [LARGE SCALE GENOMIC DNA]</scope>
    <source>
        <strain evidence="1 2">HHB-10118-sp</strain>
    </source>
</reference>
<dbReference type="InParanoid" id="K5WCN8"/>
<dbReference type="OrthoDB" id="5418601at2759"/>
<dbReference type="GeneID" id="18916083"/>
<keyword evidence="2" id="KW-1185">Reference proteome</keyword>
<accession>K5WCN8</accession>
<evidence type="ECO:0000313" key="1">
    <source>
        <dbReference type="EMBL" id="EKM57025.1"/>
    </source>
</evidence>
<dbReference type="KEGG" id="pco:PHACADRAFT_254506"/>
<name>K5WCN8_PHACS</name>
<dbReference type="RefSeq" id="XP_007394853.1">
    <property type="nucleotide sequence ID" value="XM_007394791.1"/>
</dbReference>
<dbReference type="Proteomes" id="UP000008370">
    <property type="component" value="Unassembled WGS sequence"/>
</dbReference>
<evidence type="ECO:0008006" key="3">
    <source>
        <dbReference type="Google" id="ProtNLM"/>
    </source>
</evidence>
<dbReference type="AlphaFoldDB" id="K5WCN8"/>
<protein>
    <recommendedName>
        <fullName evidence="3">Heterokaryon incompatibility domain-containing protein</fullName>
    </recommendedName>
</protein>
<sequence length="632" mass="71570">MNPQPTELSDLSGERARDAIWGKIRMAAPGIMPANNLFQPEHPVTGETYTLTPLTPSTVPLQCVHIGQGAIPNTLADIPCDLLPIDDLLAKLNSVLGMLCTLDTPGVRDCLEYAIGGSHDFGEVYGTLRSEWSGWRRPEDPAAALARMKKRRDEVQRRRDNAIRGHSIQNSRIPPRRVWNLYSNRVLPFHVMPWANGEGEGCLPDDLWTVSHSWVREQDREYVMTVINGRQWRVPIPHGISLDHIRIELLNMGAEYVWLDVLCLWQEGIKDDDRARLEEWELDVPTIGHIYQAEPDERRCITYFNGLGLPFDLSPAVVESDRHWFSRVWTVQETRKSWLPGGLTVTPHVDSPGFFSRLQDVLRCLRRFDAIRAIRDHHCTTELDRIASLAYFLECKTLPLYDQSASSESAWLLLIKHMDAWWRASLVCQYESDVPFGLFVSWTTFLGLTSLPTLELFAPDLELVDPLDVHTNEPGQYWHTPPATEPCCIVSPPDDTHQGTGPQTLQLHFYDRADPITAQVSATRTHGCLVPHVPYRFLTSAGLLSDIAAWVAVEVVGERDLQDEKALEVIKGGVILMDRREGRRLKELGLGSEETTVVYLSSEDALARSGHVDKYMEAFNRARKSQKTQNEP</sequence>
<proteinExistence type="predicted"/>